<dbReference type="PROSITE" id="PS50113">
    <property type="entry name" value="PAC"/>
    <property type="match status" value="1"/>
</dbReference>
<evidence type="ECO:0000256" key="4">
    <source>
        <dbReference type="PROSITE-ProRule" id="PRU00284"/>
    </source>
</evidence>
<evidence type="ECO:0000259" key="7">
    <source>
        <dbReference type="PROSITE" id="PS50113"/>
    </source>
</evidence>
<dbReference type="PRINTS" id="PR00260">
    <property type="entry name" value="CHEMTRNSDUCR"/>
</dbReference>
<accession>B2VD78</accession>
<dbReference type="InterPro" id="IPR000700">
    <property type="entry name" value="PAS-assoc_C"/>
</dbReference>
<dbReference type="Proteomes" id="UP000001726">
    <property type="component" value="Chromosome"/>
</dbReference>
<dbReference type="GO" id="GO:0004888">
    <property type="term" value="F:transmembrane signaling receptor activity"/>
    <property type="evidence" value="ECO:0007669"/>
    <property type="project" value="InterPro"/>
</dbReference>
<dbReference type="InterPro" id="IPR035965">
    <property type="entry name" value="PAS-like_dom_sf"/>
</dbReference>
<dbReference type="SUPFAM" id="SSF55785">
    <property type="entry name" value="PYP-like sensor domain (PAS domain)"/>
    <property type="match status" value="1"/>
</dbReference>
<dbReference type="HOGENOM" id="CLU_000445_107_26_6"/>
<dbReference type="PANTHER" id="PTHR32089">
    <property type="entry name" value="METHYL-ACCEPTING CHEMOTAXIS PROTEIN MCPB"/>
    <property type="match status" value="1"/>
</dbReference>
<gene>
    <name evidence="8" type="ordered locus">ETA_07660</name>
</gene>
<dbReference type="InterPro" id="IPR000014">
    <property type="entry name" value="PAS"/>
</dbReference>
<reference evidence="8 9" key="1">
    <citation type="journal article" date="2008" name="Environ. Microbiol.">
        <title>The genome of Erwinia tasmaniensis strain Et1/99, a non-pathogenic bacterium in the genus Erwinia.</title>
        <authorList>
            <person name="Kube M."/>
            <person name="Migdoll A.M."/>
            <person name="Mueller I."/>
            <person name="Kuhl H."/>
            <person name="Beck A."/>
            <person name="Reinhardt R."/>
            <person name="Geider K."/>
        </authorList>
    </citation>
    <scope>NUCLEOTIDE SEQUENCE [LARGE SCALE GENOMIC DNA]</scope>
    <source>
        <strain evidence="9">DSM 17950 / CFBP 7177 / CIP 109463 / NCPPB 4357 / Et1/99</strain>
    </source>
</reference>
<dbReference type="KEGG" id="eta:ETA_07660"/>
<dbReference type="GO" id="GO:0016020">
    <property type="term" value="C:membrane"/>
    <property type="evidence" value="ECO:0007669"/>
    <property type="project" value="UniProtKB-SubCell"/>
</dbReference>
<dbReference type="SUPFAM" id="SSF58104">
    <property type="entry name" value="Methyl-accepting chemotaxis protein (MCP) signaling domain"/>
    <property type="match status" value="1"/>
</dbReference>
<keyword evidence="9" id="KW-1185">Reference proteome</keyword>
<dbReference type="Pfam" id="PF08447">
    <property type="entry name" value="PAS_3"/>
    <property type="match status" value="1"/>
</dbReference>
<evidence type="ECO:0000256" key="3">
    <source>
        <dbReference type="ARBA" id="ARBA00029447"/>
    </source>
</evidence>
<evidence type="ECO:0000256" key="5">
    <source>
        <dbReference type="SAM" id="MobiDB-lite"/>
    </source>
</evidence>
<dbReference type="GO" id="GO:0006935">
    <property type="term" value="P:chemotaxis"/>
    <property type="evidence" value="ECO:0007669"/>
    <property type="project" value="InterPro"/>
</dbReference>
<dbReference type="Gene3D" id="1.10.287.950">
    <property type="entry name" value="Methyl-accepting chemotaxis protein"/>
    <property type="match status" value="1"/>
</dbReference>
<keyword evidence="2 4" id="KW-0807">Transducer</keyword>
<name>B2VD78_ERWT9</name>
<feature type="region of interest" description="Disordered" evidence="5">
    <location>
        <begin position="34"/>
        <end position="54"/>
    </location>
</feature>
<dbReference type="PANTHER" id="PTHR32089:SF112">
    <property type="entry name" value="LYSOZYME-LIKE PROTEIN-RELATED"/>
    <property type="match status" value="1"/>
</dbReference>
<feature type="compositionally biased region" description="Basic and acidic residues" evidence="5">
    <location>
        <begin position="39"/>
        <end position="54"/>
    </location>
</feature>
<dbReference type="eggNOG" id="COG0840">
    <property type="taxonomic scope" value="Bacteria"/>
</dbReference>
<dbReference type="Pfam" id="PF00015">
    <property type="entry name" value="MCPsignal"/>
    <property type="match status" value="1"/>
</dbReference>
<comment type="subcellular location">
    <subcellularLocation>
        <location evidence="1">Membrane</location>
    </subcellularLocation>
</comment>
<evidence type="ECO:0000259" key="6">
    <source>
        <dbReference type="PROSITE" id="PS50111"/>
    </source>
</evidence>
<proteinExistence type="inferred from homology"/>
<dbReference type="CDD" id="cd00130">
    <property type="entry name" value="PAS"/>
    <property type="match status" value="1"/>
</dbReference>
<feature type="domain" description="PAC" evidence="7">
    <location>
        <begin position="269"/>
        <end position="321"/>
    </location>
</feature>
<dbReference type="GO" id="GO:0007165">
    <property type="term" value="P:signal transduction"/>
    <property type="evidence" value="ECO:0007669"/>
    <property type="project" value="UniProtKB-KW"/>
</dbReference>
<dbReference type="InterPro" id="IPR004090">
    <property type="entry name" value="Chemotax_Me-accpt_rcpt"/>
</dbReference>
<organism evidence="8 9">
    <name type="scientific">Erwinia tasmaniensis (strain DSM 17950 / CFBP 7177 / CIP 109463 / NCPPB 4357 / Et1/99)</name>
    <dbReference type="NCBI Taxonomy" id="465817"/>
    <lineage>
        <taxon>Bacteria</taxon>
        <taxon>Pseudomonadati</taxon>
        <taxon>Pseudomonadota</taxon>
        <taxon>Gammaproteobacteria</taxon>
        <taxon>Enterobacterales</taxon>
        <taxon>Erwiniaceae</taxon>
        <taxon>Erwinia</taxon>
    </lineage>
</organism>
<feature type="domain" description="Methyl-accepting transducer" evidence="6">
    <location>
        <begin position="333"/>
        <end position="404"/>
    </location>
</feature>
<evidence type="ECO:0000313" key="8">
    <source>
        <dbReference type="EMBL" id="CAO95812.1"/>
    </source>
</evidence>
<dbReference type="Gene3D" id="3.30.450.20">
    <property type="entry name" value="PAS domain"/>
    <property type="match status" value="1"/>
</dbReference>
<dbReference type="InterPro" id="IPR004089">
    <property type="entry name" value="MCPsignal_dom"/>
</dbReference>
<evidence type="ECO:0000256" key="1">
    <source>
        <dbReference type="ARBA" id="ARBA00004370"/>
    </source>
</evidence>
<protein>
    <submittedName>
        <fullName evidence="8">Probable methyl-accepting chemotaxis protein</fullName>
    </submittedName>
</protein>
<dbReference type="EMBL" id="CU468135">
    <property type="protein sequence ID" value="CAO95812.1"/>
    <property type="molecule type" value="Genomic_DNA"/>
</dbReference>
<dbReference type="STRING" id="465817.ETA_07660"/>
<dbReference type="AlphaFoldDB" id="B2VD78"/>
<comment type="similarity">
    <text evidence="3">Belongs to the methyl-accepting chemotaxis (MCP) protein family.</text>
</comment>
<sequence>MSYQNTLHDLPTKLQGSNMLNRIFKNKKKNQLHSMPEGIRCDDTPSVEPQEKDSEEARKLIYQVMDFAKDGMGIVSGSATDAHTTVWLSKKACVQFGLSYDDERPLLDLIALFNSADREKFKQLLKNSVVGDQHGYMHDCLIETGKGYKRGFNVSLNNLGSMTLVSFEDVNENLEKEKDYETVLTRFNLSREMLNDGLWDLDIINGNAMNPDNVFWWSEQFRKLLGFETVEEFPDVMDSWASRLHPEDKQLALDAFGKHLGDRTGQTDFDIEYRLMLRNGKYRWFRARGQTKRKADGTPLRAVGALIDIQALKDRQVYEAQQQVYRQDSVEITKGIGELVSENSNIASQIKLISLNASIEAARAGVQGRGFSVIASEIRALAERTAEITGQISRLQVRMNNIQK</sequence>
<dbReference type="PROSITE" id="PS50111">
    <property type="entry name" value="CHEMOTAXIS_TRANSDUC_2"/>
    <property type="match status" value="1"/>
</dbReference>
<evidence type="ECO:0000313" key="9">
    <source>
        <dbReference type="Proteomes" id="UP000001726"/>
    </source>
</evidence>
<dbReference type="InterPro" id="IPR013655">
    <property type="entry name" value="PAS_fold_3"/>
</dbReference>
<evidence type="ECO:0000256" key="2">
    <source>
        <dbReference type="ARBA" id="ARBA00023224"/>
    </source>
</evidence>